<protein>
    <recommendedName>
        <fullName evidence="3">Tc1-like transposase DDE domain-containing protein</fullName>
    </recommendedName>
</protein>
<gene>
    <name evidence="1" type="ORF">AURDEDRAFT_24036</name>
</gene>
<accession>J0L9D6</accession>
<reference evidence="2" key="1">
    <citation type="journal article" date="2012" name="Science">
        <title>The Paleozoic origin of enzymatic lignin decomposition reconstructed from 31 fungal genomes.</title>
        <authorList>
            <person name="Floudas D."/>
            <person name="Binder M."/>
            <person name="Riley R."/>
            <person name="Barry K."/>
            <person name="Blanchette R.A."/>
            <person name="Henrissat B."/>
            <person name="Martinez A.T."/>
            <person name="Otillar R."/>
            <person name="Spatafora J.W."/>
            <person name="Yadav J.S."/>
            <person name="Aerts A."/>
            <person name="Benoit I."/>
            <person name="Boyd A."/>
            <person name="Carlson A."/>
            <person name="Copeland A."/>
            <person name="Coutinho P.M."/>
            <person name="de Vries R.P."/>
            <person name="Ferreira P."/>
            <person name="Findley K."/>
            <person name="Foster B."/>
            <person name="Gaskell J."/>
            <person name="Glotzer D."/>
            <person name="Gorecki P."/>
            <person name="Heitman J."/>
            <person name="Hesse C."/>
            <person name="Hori C."/>
            <person name="Igarashi K."/>
            <person name="Jurgens J.A."/>
            <person name="Kallen N."/>
            <person name="Kersten P."/>
            <person name="Kohler A."/>
            <person name="Kuees U."/>
            <person name="Kumar T.K.A."/>
            <person name="Kuo A."/>
            <person name="LaButti K."/>
            <person name="Larrondo L.F."/>
            <person name="Lindquist E."/>
            <person name="Ling A."/>
            <person name="Lombard V."/>
            <person name="Lucas S."/>
            <person name="Lundell T."/>
            <person name="Martin R."/>
            <person name="McLaughlin D.J."/>
            <person name="Morgenstern I."/>
            <person name="Morin E."/>
            <person name="Murat C."/>
            <person name="Nagy L.G."/>
            <person name="Nolan M."/>
            <person name="Ohm R.A."/>
            <person name="Patyshakuliyeva A."/>
            <person name="Rokas A."/>
            <person name="Ruiz-Duenas F.J."/>
            <person name="Sabat G."/>
            <person name="Salamov A."/>
            <person name="Samejima M."/>
            <person name="Schmutz J."/>
            <person name="Slot J.C."/>
            <person name="St John F."/>
            <person name="Stenlid J."/>
            <person name="Sun H."/>
            <person name="Sun S."/>
            <person name="Syed K."/>
            <person name="Tsang A."/>
            <person name="Wiebenga A."/>
            <person name="Young D."/>
            <person name="Pisabarro A."/>
            <person name="Eastwood D.C."/>
            <person name="Martin F."/>
            <person name="Cullen D."/>
            <person name="Grigoriev I.V."/>
            <person name="Hibbett D.S."/>
        </authorList>
    </citation>
    <scope>NUCLEOTIDE SEQUENCE [LARGE SCALE GENOMIC DNA]</scope>
    <source>
        <strain evidence="2">TFB10046</strain>
    </source>
</reference>
<keyword evidence="2" id="KW-1185">Reference proteome</keyword>
<evidence type="ECO:0000313" key="2">
    <source>
        <dbReference type="Proteomes" id="UP000006514"/>
    </source>
</evidence>
<feature type="non-terminal residue" evidence="1">
    <location>
        <position position="60"/>
    </location>
</feature>
<dbReference type="InParanoid" id="J0L9D6"/>
<dbReference type="EMBL" id="JH688528">
    <property type="protein sequence ID" value="EJD32961.1"/>
    <property type="molecule type" value="Genomic_DNA"/>
</dbReference>
<sequence length="60" mass="6807">GILFCSMVRGSFDGPHFLQFIDGVLEHMNPWPARNSVLVIDNCRIHHVEGVKERCDARSV</sequence>
<evidence type="ECO:0008006" key="3">
    <source>
        <dbReference type="Google" id="ProtNLM"/>
    </source>
</evidence>
<dbReference type="Proteomes" id="UP000006514">
    <property type="component" value="Unassembled WGS sequence"/>
</dbReference>
<dbReference type="AlphaFoldDB" id="J0L9D6"/>
<proteinExistence type="predicted"/>
<dbReference type="OrthoDB" id="2142724at2759"/>
<dbReference type="OMA" id="MNPWPAR"/>
<feature type="non-terminal residue" evidence="1">
    <location>
        <position position="1"/>
    </location>
</feature>
<evidence type="ECO:0000313" key="1">
    <source>
        <dbReference type="EMBL" id="EJD32961.1"/>
    </source>
</evidence>
<dbReference type="KEGG" id="adl:AURDEDRAFT_24036"/>
<organism evidence="1 2">
    <name type="scientific">Auricularia subglabra (strain TFB-10046 / SS5)</name>
    <name type="common">White-rot fungus</name>
    <name type="synonym">Auricularia delicata (strain TFB10046)</name>
    <dbReference type="NCBI Taxonomy" id="717982"/>
    <lineage>
        <taxon>Eukaryota</taxon>
        <taxon>Fungi</taxon>
        <taxon>Dikarya</taxon>
        <taxon>Basidiomycota</taxon>
        <taxon>Agaricomycotina</taxon>
        <taxon>Agaricomycetes</taxon>
        <taxon>Auriculariales</taxon>
        <taxon>Auriculariaceae</taxon>
        <taxon>Auricularia</taxon>
    </lineage>
</organism>
<name>J0L9D6_AURST</name>